<evidence type="ECO:0000313" key="2">
    <source>
        <dbReference type="EMBL" id="SJM68914.1"/>
    </source>
</evidence>
<dbReference type="InterPro" id="IPR025736">
    <property type="entry name" value="PucR_C-HTH_dom"/>
</dbReference>
<dbReference type="InterPro" id="IPR051448">
    <property type="entry name" value="CdaR-like_regulators"/>
</dbReference>
<proteinExistence type="predicted"/>
<dbReference type="SUPFAM" id="SSF55781">
    <property type="entry name" value="GAF domain-like"/>
    <property type="match status" value="1"/>
</dbReference>
<dbReference type="InterPro" id="IPR029016">
    <property type="entry name" value="GAF-like_dom_sf"/>
</dbReference>
<dbReference type="EMBL" id="FUHU01000046">
    <property type="protein sequence ID" value="SJM68914.1"/>
    <property type="molecule type" value="Genomic_DNA"/>
</dbReference>
<dbReference type="SMART" id="SM00065">
    <property type="entry name" value="GAF"/>
    <property type="match status" value="1"/>
</dbReference>
<dbReference type="Proteomes" id="UP000195787">
    <property type="component" value="Unassembled WGS sequence"/>
</dbReference>
<protein>
    <submittedName>
        <fullName evidence="2">Transcriptional regulator, CdaR</fullName>
    </submittedName>
</protein>
<organism evidence="2 3">
    <name type="scientific">Agrococcus casei LMG 22410</name>
    <dbReference type="NCBI Taxonomy" id="1255656"/>
    <lineage>
        <taxon>Bacteria</taxon>
        <taxon>Bacillati</taxon>
        <taxon>Actinomycetota</taxon>
        <taxon>Actinomycetes</taxon>
        <taxon>Micrococcales</taxon>
        <taxon>Microbacteriaceae</taxon>
        <taxon>Agrococcus</taxon>
    </lineage>
</organism>
<dbReference type="Gene3D" id="1.10.10.2840">
    <property type="entry name" value="PucR C-terminal helix-turn-helix domain"/>
    <property type="match status" value="1"/>
</dbReference>
<dbReference type="OrthoDB" id="3170447at2"/>
<dbReference type="Pfam" id="PF13556">
    <property type="entry name" value="HTH_30"/>
    <property type="match status" value="1"/>
</dbReference>
<accession>A0A1R4GLE4</accession>
<name>A0A1R4GLE4_9MICO</name>
<dbReference type="InterPro" id="IPR042070">
    <property type="entry name" value="PucR_C-HTH_sf"/>
</dbReference>
<evidence type="ECO:0000259" key="1">
    <source>
        <dbReference type="SMART" id="SM00065"/>
    </source>
</evidence>
<evidence type="ECO:0000313" key="3">
    <source>
        <dbReference type="Proteomes" id="UP000195787"/>
    </source>
</evidence>
<reference evidence="2 3" key="1">
    <citation type="submission" date="2017-02" db="EMBL/GenBank/DDBJ databases">
        <authorList>
            <person name="Peterson S.W."/>
        </authorList>
    </citation>
    <scope>NUCLEOTIDE SEQUENCE [LARGE SCALE GENOMIC DNA]</scope>
    <source>
        <strain evidence="2 3">LMG 22410</strain>
    </source>
</reference>
<dbReference type="AlphaFoldDB" id="A0A1R4GLE4"/>
<dbReference type="PANTHER" id="PTHR33744:SF1">
    <property type="entry name" value="DNA-BINDING TRANSCRIPTIONAL ACTIVATOR ADER"/>
    <property type="match status" value="1"/>
</dbReference>
<feature type="domain" description="GAF" evidence="1">
    <location>
        <begin position="69"/>
        <end position="220"/>
    </location>
</feature>
<dbReference type="GeneID" id="303174105"/>
<gene>
    <name evidence="2" type="ORF">CZ674_12880</name>
</gene>
<dbReference type="PANTHER" id="PTHR33744">
    <property type="entry name" value="CARBOHYDRATE DIACID REGULATOR"/>
    <property type="match status" value="1"/>
</dbReference>
<dbReference type="Gene3D" id="3.30.450.40">
    <property type="match status" value="1"/>
</dbReference>
<sequence length="607" mass="66337">MSQEALRDVLEAIADGREVDSAQVHRLREHDAATADLIEQVTDRMTRLRRRDNEFAAVIAMTHDLVAQRSGSLLQSIVDRAHELLGSDMTYVSAFDRAERSFVVRAVKGAVSPDFLGMVVPPGVGIATRVVDTMAPIWVDNYFEAEGFPHDARIDDILVDEQVYSILGVPLIANQRILGVLFVADRRMRRYSPEDISLARSFADHAAVVIEQSKLVGDLHSATRKAQAVADDVRRASALHEDLTRLVAGGSDPETVAQALAQALGRRIAVVDADAELLAGESTLLDGGAELQRALSKATRDAESVSLADGRVDYVAAIVVQQSAVGALLVERNERALTKWDQRSIERSGIAFALLRMQQRAEDLAEERIRGELAHELIDAYGNRAYAIERVRTRGMSTAKPWSLAHFTTNADDAERVLRALRKSPELLVTQTNGVFWALAAQCAAPQRIAQAFQTLGSRQPLTVTAEGSSLPVLIEEVDAVRGARGFLSSMGESHGVFPAHAFAPYTVLFGGDGARADAFISASIQPILDWDAKRATDLFQTLLASLDEQGSVTGIARRLGVHANTVRQRLDRISLLLSAGWQLPDARFRLETAVRLEAARRSMRTH</sequence>
<keyword evidence="3" id="KW-1185">Reference proteome</keyword>
<dbReference type="RefSeq" id="WP_086992950.1">
    <property type="nucleotide sequence ID" value="NZ_FUHU01000046.1"/>
</dbReference>
<dbReference type="Pfam" id="PF13185">
    <property type="entry name" value="GAF_2"/>
    <property type="match status" value="1"/>
</dbReference>
<dbReference type="InterPro" id="IPR003018">
    <property type="entry name" value="GAF"/>
</dbReference>